<keyword evidence="1" id="KW-0732">Signal</keyword>
<organism evidence="2 3">
    <name type="scientific">Deinococcus koreensis</name>
    <dbReference type="NCBI Taxonomy" id="2054903"/>
    <lineage>
        <taxon>Bacteria</taxon>
        <taxon>Thermotogati</taxon>
        <taxon>Deinococcota</taxon>
        <taxon>Deinococci</taxon>
        <taxon>Deinococcales</taxon>
        <taxon>Deinococcaceae</taxon>
        <taxon>Deinococcus</taxon>
    </lineage>
</organism>
<keyword evidence="3" id="KW-1185">Reference proteome</keyword>
<sequence length="425" mass="46028">MKKAATLAAALIASHALAADLRIYPSFTEVREGVSASSTTLTVRLPQETWAGILPGSIDLEGLDFTQAIQKQEANWLAGLEGKTVYLLRDGKTQPVTLVRARDLLVKDAQGRYFTARYEELQFDVAPPSNPLSPSQTLTYTLQKAGSGTLSYLTRSVSWAPRYTLKAGSGGAQLSALADIRNATDLPYDVKTTELYAGDVNVQGNPQAGFMMREATADVAMAAPAPAPKIESQGELRGLYRYALSTPFTLPANAVVTLPFLTPKLNTFERYVGLNTYFSTEPQDGTLSRFYRFKADDRLPAGPITVREDGRIVGQTNIGETRKGGTVEFTLGDDPDVAYTRTVQTAAQVKDGKGNVVRTTYKVTYAFESSKERAIRAEITERIGGRIIIIDTAAPVKNQGIANLKVDVPAKGKISKSFTVVVDNS</sequence>
<comment type="caution">
    <text evidence="2">The sequence shown here is derived from an EMBL/GenBank/DDBJ whole genome shotgun (WGS) entry which is preliminary data.</text>
</comment>
<name>A0A2K3V171_9DEIO</name>
<evidence type="ECO:0000313" key="3">
    <source>
        <dbReference type="Proteomes" id="UP000236379"/>
    </source>
</evidence>
<dbReference type="PANTHER" id="PTHR38075">
    <property type="entry name" value="DUF4139 DOMAIN-CONTAINING PROTEIN"/>
    <property type="match status" value="1"/>
</dbReference>
<accession>A0A2K3V171</accession>
<reference evidence="2 3" key="1">
    <citation type="submission" date="2018-01" db="EMBL/GenBank/DDBJ databases">
        <title>Deinococcus koreensis sp. nov., a radiation-resistant bacterium isolated from river water.</title>
        <authorList>
            <person name="Choi A."/>
        </authorList>
    </citation>
    <scope>NUCLEOTIDE SEQUENCE [LARGE SCALE GENOMIC DNA]</scope>
    <source>
        <strain evidence="2 3">SJW1-2</strain>
    </source>
</reference>
<dbReference type="PANTHER" id="PTHR38075:SF1">
    <property type="entry name" value="DUF4139 DOMAIN-CONTAINING PROTEIN"/>
    <property type="match status" value="1"/>
</dbReference>
<dbReference type="EMBL" id="PPPD01000001">
    <property type="protein sequence ID" value="PNY82527.1"/>
    <property type="molecule type" value="Genomic_DNA"/>
</dbReference>
<dbReference type="AlphaFoldDB" id="A0A2K3V171"/>
<proteinExistence type="predicted"/>
<evidence type="ECO:0000256" key="1">
    <source>
        <dbReference type="SAM" id="SignalP"/>
    </source>
</evidence>
<dbReference type="OrthoDB" id="58667at2"/>
<protein>
    <recommendedName>
        <fullName evidence="4">DUF4139 domain-containing protein</fullName>
    </recommendedName>
</protein>
<evidence type="ECO:0000313" key="2">
    <source>
        <dbReference type="EMBL" id="PNY82527.1"/>
    </source>
</evidence>
<evidence type="ECO:0008006" key="4">
    <source>
        <dbReference type="Google" id="ProtNLM"/>
    </source>
</evidence>
<dbReference type="RefSeq" id="WP_103312959.1">
    <property type="nucleotide sequence ID" value="NZ_PPPD01000001.1"/>
</dbReference>
<feature type="signal peptide" evidence="1">
    <location>
        <begin position="1"/>
        <end position="18"/>
    </location>
</feature>
<gene>
    <name evidence="2" type="ORF">CVO96_15275</name>
</gene>
<feature type="chain" id="PRO_5014413809" description="DUF4139 domain-containing protein" evidence="1">
    <location>
        <begin position="19"/>
        <end position="425"/>
    </location>
</feature>
<dbReference type="Proteomes" id="UP000236379">
    <property type="component" value="Unassembled WGS sequence"/>
</dbReference>